<feature type="region of interest" description="Disordered" evidence="1">
    <location>
        <begin position="1"/>
        <end position="39"/>
    </location>
</feature>
<reference evidence="2" key="1">
    <citation type="submission" date="2021-12" db="EMBL/GenBank/DDBJ databases">
        <title>Black yeast isolated from Biological Soil Crust.</title>
        <authorList>
            <person name="Kurbessoian T."/>
        </authorList>
    </citation>
    <scope>NUCLEOTIDE SEQUENCE</scope>
    <source>
        <strain evidence="2">CCFEE 5208</strain>
    </source>
</reference>
<evidence type="ECO:0000313" key="2">
    <source>
        <dbReference type="EMBL" id="KAK0327070.1"/>
    </source>
</evidence>
<proteinExistence type="predicted"/>
<organism evidence="2 3">
    <name type="scientific">Friedmanniomyces endolithicus</name>
    <dbReference type="NCBI Taxonomy" id="329885"/>
    <lineage>
        <taxon>Eukaryota</taxon>
        <taxon>Fungi</taxon>
        <taxon>Dikarya</taxon>
        <taxon>Ascomycota</taxon>
        <taxon>Pezizomycotina</taxon>
        <taxon>Dothideomycetes</taxon>
        <taxon>Dothideomycetidae</taxon>
        <taxon>Mycosphaerellales</taxon>
        <taxon>Teratosphaeriaceae</taxon>
        <taxon>Friedmanniomyces</taxon>
    </lineage>
</organism>
<gene>
    <name evidence="2" type="ORF">LTR82_001832</name>
</gene>
<name>A0AAN6G0U6_9PEZI</name>
<dbReference type="PANTHER" id="PTHR42084">
    <property type="entry name" value="YALI0E26631P"/>
    <property type="match status" value="1"/>
</dbReference>
<feature type="region of interest" description="Disordered" evidence="1">
    <location>
        <begin position="53"/>
        <end position="127"/>
    </location>
</feature>
<dbReference type="Proteomes" id="UP001168146">
    <property type="component" value="Unassembled WGS sequence"/>
</dbReference>
<protein>
    <submittedName>
        <fullName evidence="2">Uncharacterized protein</fullName>
    </submittedName>
</protein>
<comment type="caution">
    <text evidence="2">The sequence shown here is derived from an EMBL/GenBank/DDBJ whole genome shotgun (WGS) entry which is preliminary data.</text>
</comment>
<accession>A0AAN6G0U6</accession>
<feature type="compositionally biased region" description="Acidic residues" evidence="1">
    <location>
        <begin position="57"/>
        <end position="67"/>
    </location>
</feature>
<dbReference type="EMBL" id="JASUXU010000003">
    <property type="protein sequence ID" value="KAK0327070.1"/>
    <property type="molecule type" value="Genomic_DNA"/>
</dbReference>
<dbReference type="PANTHER" id="PTHR42084:SF1">
    <property type="entry name" value="SERINE_THREONINE-PROTEIN KINASE PPK6"/>
    <property type="match status" value="1"/>
</dbReference>
<evidence type="ECO:0000313" key="3">
    <source>
        <dbReference type="Proteomes" id="UP001168146"/>
    </source>
</evidence>
<dbReference type="AlphaFoldDB" id="A0AAN6G0U6"/>
<sequence>MSQDLFAEFGSQAPALPLVSDGSGRHRDSLPPGGAQAAISHGRVNVPLAAEEHNAIAEDDDFGEFEDASSTTAPNYAEPTRLPSSKAAEQIMRRTPIKTYPPPKASLPVRTPAPSQLPREPQDVGRHPFANHMDMLFAADDDDYDAGADEIADLATNPEAAMAYSKRVIAAQQGNDSSGNMPFAQAARGTAERKPEPKKLRKKSAYVPAPNTEVLFNAEETTQDDFGEFEAASYLTHRSNAASTSSETPDIDLLALGERTGKEPLKPSESADRLEDDAWDDFETFATPVASGRDLDILKVAKQSPVQHTMNALVAKVQTTAIGIDLLPPTNVPPPAVLLSIFPSIFASGQEALLDPLSKLDMKQRQVLLAHPATHLFLRGYLGLAVVLGHIVAGRKLRWKRDQYLSQGMRIGPAAAGGKSSGMKLAGVDKSETAKEDREVLDALRLWKTQTGKLRSAVAAASSITPDGESRLPPVPDISEQTMPVRTVKAMEGGVTAAHACALCGLKREERVAKVDVEVNDSFGEWWAEGMNMHLVCRNFWEEYKGKLRSR</sequence>
<evidence type="ECO:0000256" key="1">
    <source>
        <dbReference type="SAM" id="MobiDB-lite"/>
    </source>
</evidence>